<keyword evidence="2 4" id="KW-0808">Transferase</keyword>
<dbReference type="PANTHER" id="PTHR22916">
    <property type="entry name" value="GLYCOSYLTRANSFERASE"/>
    <property type="match status" value="1"/>
</dbReference>
<dbReference type="PANTHER" id="PTHR22916:SF51">
    <property type="entry name" value="GLYCOSYLTRANSFERASE EPSH-RELATED"/>
    <property type="match status" value="1"/>
</dbReference>
<dbReference type="GO" id="GO:0016758">
    <property type="term" value="F:hexosyltransferase activity"/>
    <property type="evidence" value="ECO:0007669"/>
    <property type="project" value="UniProtKB-ARBA"/>
</dbReference>
<accession>A0A832G255</accession>
<dbReference type="InterPro" id="IPR001173">
    <property type="entry name" value="Glyco_trans_2-like"/>
</dbReference>
<evidence type="ECO:0000313" key="4">
    <source>
        <dbReference type="EMBL" id="HGT48774.1"/>
    </source>
</evidence>
<evidence type="ECO:0000256" key="1">
    <source>
        <dbReference type="ARBA" id="ARBA00022676"/>
    </source>
</evidence>
<gene>
    <name evidence="4" type="ORF">ENS56_12105</name>
</gene>
<dbReference type="EMBL" id="DSVI01000019">
    <property type="protein sequence ID" value="HGT48774.1"/>
    <property type="molecule type" value="Genomic_DNA"/>
</dbReference>
<dbReference type="Gene3D" id="3.90.550.10">
    <property type="entry name" value="Spore Coat Polysaccharide Biosynthesis Protein SpsA, Chain A"/>
    <property type="match status" value="1"/>
</dbReference>
<dbReference type="AlphaFoldDB" id="A0A832G255"/>
<dbReference type="InterPro" id="IPR029044">
    <property type="entry name" value="Nucleotide-diphossugar_trans"/>
</dbReference>
<feature type="domain" description="Glycosyltransferase 2-like" evidence="3">
    <location>
        <begin position="10"/>
        <end position="138"/>
    </location>
</feature>
<dbReference type="CDD" id="cd00761">
    <property type="entry name" value="Glyco_tranf_GTA_type"/>
    <property type="match status" value="1"/>
</dbReference>
<reference evidence="4" key="1">
    <citation type="journal article" date="2020" name="mSystems">
        <title>Genome- and Community-Level Interaction Insights into Carbon Utilization and Element Cycling Functions of Hydrothermarchaeota in Hydrothermal Sediment.</title>
        <authorList>
            <person name="Zhou Z."/>
            <person name="Liu Y."/>
            <person name="Xu W."/>
            <person name="Pan J."/>
            <person name="Luo Z.H."/>
            <person name="Li M."/>
        </authorList>
    </citation>
    <scope>NUCLEOTIDE SEQUENCE [LARGE SCALE GENOMIC DNA]</scope>
    <source>
        <strain evidence="4">SpSt-500</strain>
    </source>
</reference>
<evidence type="ECO:0000259" key="3">
    <source>
        <dbReference type="Pfam" id="PF00535"/>
    </source>
</evidence>
<sequence length="355" mass="41478">MNTNFNPLVSIIVPVYNAEAYLEQCINSLVNQTYKNLEIILVNDGSTDKSQNIIELFASQDQRIKVICKNNEGLSFARNNGIEAATGKYLVFLDSDDWLELNTIEIALNDMIHHSCDLVMWQMIKEYKDFSVKVEGPFKEDRIFTNETMSELYKRAFGPTGNQLKEPQLIDSFLSAWGKLYNSDLINKYNISFIDTKSIGSEDILFNIHYLHYCKRVKYLHKHLIHYRKTETASITKSHGSTLYPRFLNLFDYLFSEIRIKKLDESFFIALNNRIAISMMNIGLSEVSPRNTIPSKNKIINIKRYLNDPLYVNAYSKLDFKYFPIHWAFFFILCKRKNAIGVFLLLKIMRLFIKK</sequence>
<protein>
    <submittedName>
        <fullName evidence="4">Glycosyltransferase family 2 protein</fullName>
    </submittedName>
</protein>
<organism evidence="4">
    <name type="scientific">Ignavibacterium album</name>
    <dbReference type="NCBI Taxonomy" id="591197"/>
    <lineage>
        <taxon>Bacteria</taxon>
        <taxon>Pseudomonadati</taxon>
        <taxon>Ignavibacteriota</taxon>
        <taxon>Ignavibacteria</taxon>
        <taxon>Ignavibacteriales</taxon>
        <taxon>Ignavibacteriaceae</taxon>
        <taxon>Ignavibacterium</taxon>
    </lineage>
</organism>
<proteinExistence type="predicted"/>
<dbReference type="Pfam" id="PF00535">
    <property type="entry name" value="Glycos_transf_2"/>
    <property type="match status" value="1"/>
</dbReference>
<keyword evidence="1" id="KW-0328">Glycosyltransferase</keyword>
<evidence type="ECO:0000256" key="2">
    <source>
        <dbReference type="ARBA" id="ARBA00022679"/>
    </source>
</evidence>
<dbReference type="SUPFAM" id="SSF53448">
    <property type="entry name" value="Nucleotide-diphospho-sugar transferases"/>
    <property type="match status" value="1"/>
</dbReference>
<name>A0A832G255_9BACT</name>
<comment type="caution">
    <text evidence="4">The sequence shown here is derived from an EMBL/GenBank/DDBJ whole genome shotgun (WGS) entry which is preliminary data.</text>
</comment>